<dbReference type="EMBL" id="RXOF01000018">
    <property type="protein sequence ID" value="RTQ45801.1"/>
    <property type="molecule type" value="Genomic_DNA"/>
</dbReference>
<evidence type="ECO:0000313" key="2">
    <source>
        <dbReference type="Proteomes" id="UP000282184"/>
    </source>
</evidence>
<keyword evidence="2" id="KW-1185">Reference proteome</keyword>
<dbReference type="RefSeq" id="WP_126695657.1">
    <property type="nucleotide sequence ID" value="NZ_RXOF01000018.1"/>
</dbReference>
<comment type="caution">
    <text evidence="1">The sequence shown here is derived from an EMBL/GenBank/DDBJ whole genome shotgun (WGS) entry which is preliminary data.</text>
</comment>
<sequence length="112" mass="12883">MEEPTVMGFYDFPRPHGTRYYAADLATPEQVQGLFDYCQILRAHITAAGWIFLLERYGLAELYRLDRQSGWYDDPTLLDYCVTLRDLHHIPLRYLTPLHPYLPAPPPGTAGA</sequence>
<dbReference type="Proteomes" id="UP000282184">
    <property type="component" value="Unassembled WGS sequence"/>
</dbReference>
<organism evidence="1 2">
    <name type="scientific">Hymenobacter gummosus</name>
    <dbReference type="NCBI Taxonomy" id="1776032"/>
    <lineage>
        <taxon>Bacteria</taxon>
        <taxon>Pseudomonadati</taxon>
        <taxon>Bacteroidota</taxon>
        <taxon>Cytophagia</taxon>
        <taxon>Cytophagales</taxon>
        <taxon>Hymenobacteraceae</taxon>
        <taxon>Hymenobacter</taxon>
    </lineage>
</organism>
<accession>A0A3S0H5U0</accession>
<dbReference type="OrthoDB" id="983066at2"/>
<name>A0A3S0H5U0_9BACT</name>
<protein>
    <submittedName>
        <fullName evidence="1">Uncharacterized protein</fullName>
    </submittedName>
</protein>
<evidence type="ECO:0000313" key="1">
    <source>
        <dbReference type="EMBL" id="RTQ45801.1"/>
    </source>
</evidence>
<dbReference type="AlphaFoldDB" id="A0A3S0H5U0"/>
<gene>
    <name evidence="1" type="ORF">EJV47_23480</name>
</gene>
<proteinExistence type="predicted"/>
<reference evidence="1 2" key="1">
    <citation type="submission" date="2018-12" db="EMBL/GenBank/DDBJ databases">
        <title>Hymenobacter gummosus sp. nov., isolated from a spring.</title>
        <authorList>
            <person name="Nie L."/>
        </authorList>
    </citation>
    <scope>NUCLEOTIDE SEQUENCE [LARGE SCALE GENOMIC DNA]</scope>
    <source>
        <strain evidence="1 2">KCTC 52166</strain>
    </source>
</reference>